<dbReference type="HAMAP" id="MF_00180">
    <property type="entry name" value="RibB"/>
    <property type="match status" value="1"/>
</dbReference>
<feature type="region of interest" description="DHBP synthase" evidence="19">
    <location>
        <begin position="1"/>
        <end position="227"/>
    </location>
</feature>
<evidence type="ECO:0000256" key="17">
    <source>
        <dbReference type="ARBA" id="ARBA00043932"/>
    </source>
</evidence>
<feature type="region of interest" description="GTP cyclohydrolase II" evidence="19">
    <location>
        <begin position="228"/>
        <end position="428"/>
    </location>
</feature>
<dbReference type="GO" id="GO:0030145">
    <property type="term" value="F:manganese ion binding"/>
    <property type="evidence" value="ECO:0007669"/>
    <property type="project" value="UniProtKB-UniRule"/>
</dbReference>
<evidence type="ECO:0000313" key="21">
    <source>
        <dbReference type="EMBL" id="BBH38090.1"/>
    </source>
</evidence>
<dbReference type="GO" id="GO:0008270">
    <property type="term" value="F:zinc ion binding"/>
    <property type="evidence" value="ECO:0007669"/>
    <property type="project" value="UniProtKB-UniRule"/>
</dbReference>
<feature type="active site" description="Proton acceptor; for GTP cyclohydrolase activity" evidence="19">
    <location>
        <position position="357"/>
    </location>
</feature>
<comment type="cofactor">
    <cofactor evidence="2">
        <name>Mn(2+)</name>
        <dbReference type="ChEBI" id="CHEBI:29035"/>
    </cofactor>
</comment>
<evidence type="ECO:0000259" key="20">
    <source>
        <dbReference type="Pfam" id="PF00925"/>
    </source>
</evidence>
<dbReference type="InterPro" id="IPR017945">
    <property type="entry name" value="DHBP_synth_RibB-like_a/b_dom"/>
</dbReference>
<evidence type="ECO:0000256" key="4">
    <source>
        <dbReference type="ARBA" id="ARBA00004853"/>
    </source>
</evidence>
<dbReference type="CDD" id="cd00641">
    <property type="entry name" value="GTP_cyclohydro2"/>
    <property type="match status" value="1"/>
</dbReference>
<comment type="function">
    <text evidence="17 19">Catalyzes the conversion of GTP to 2,5-diamino-6-ribosylamino-4(3H)-pyrimidinone 5'-phosphate (DARP), formate and pyrophosphate.</text>
</comment>
<evidence type="ECO:0000256" key="18">
    <source>
        <dbReference type="ARBA" id="ARBA00049295"/>
    </source>
</evidence>
<evidence type="ECO:0000256" key="13">
    <source>
        <dbReference type="ARBA" id="ARBA00023134"/>
    </source>
</evidence>
<dbReference type="InterPro" id="IPR000926">
    <property type="entry name" value="RibA"/>
</dbReference>
<evidence type="ECO:0000256" key="15">
    <source>
        <dbReference type="ARBA" id="ARBA00023239"/>
    </source>
</evidence>
<dbReference type="HAMAP" id="MF_00179">
    <property type="entry name" value="RibA"/>
    <property type="match status" value="1"/>
</dbReference>
<dbReference type="Gene3D" id="3.40.50.10990">
    <property type="entry name" value="GTP cyclohydrolase II"/>
    <property type="match status" value="1"/>
</dbReference>
<dbReference type="EC" id="3.5.4.25" evidence="19"/>
<comment type="pathway">
    <text evidence="5 19">Cofactor biosynthesis; riboflavin biosynthesis; 2-hydroxy-3-oxobutyl phosphate from D-ribulose 5-phosphate: step 1/1.</text>
</comment>
<keyword evidence="13 19" id="KW-0342">GTP-binding</keyword>
<dbReference type="PANTHER" id="PTHR21327">
    <property type="entry name" value="GTP CYCLOHYDROLASE II-RELATED"/>
    <property type="match status" value="1"/>
</dbReference>
<evidence type="ECO:0000256" key="8">
    <source>
        <dbReference type="ARBA" id="ARBA00022723"/>
    </source>
</evidence>
<feature type="site" description="Essential for DHBP synthase activity" evidence="19">
    <location>
        <position position="190"/>
    </location>
</feature>
<dbReference type="Pfam" id="PF00925">
    <property type="entry name" value="GTP_cyclohydro2"/>
    <property type="match status" value="1"/>
</dbReference>
<dbReference type="AlphaFoldDB" id="A0A3G9K0K0"/>
<feature type="binding site" evidence="19">
    <location>
        <begin position="280"/>
        <end position="284"/>
    </location>
    <ligand>
        <name>GTP</name>
        <dbReference type="ChEBI" id="CHEBI:37565"/>
    </ligand>
</feature>
<sequence length="428" mass="47058">MSEPTLSIASSSRIITLARRNPVEPRFTLVDRALDALRSGQAIVVVDDEKRENEGDLICAAEFATPTMINFMATRARGLICLAMTGDRLDELQLPPMVEKNGDHHQTAFTVSIDAAPHHGVTTGISASDRSRTIQVALSPTTTPDDLSRPGHIFPLRARAGGVFERAGHTEAAVDLARLAGLYPAGIICEIQNPNGSMARLPELMSYADEYGLPIIRITDLIRYREGVESSVSREAIARLPTEFGEFNIYAYRDLLDGSEATAIIKGDPDKFGERTTLVRIHSQCFTGDVLGSSRCDCRQQLHIALKSIETAGQGVVVYLPQEGRGVGLINKLKAYSLQDLGLDTVDANRRLGFEADGRTYRLGAHILKDLGVADIRLLTNNPQKVQGLRDWGINIVERIPLVMPPNYHNQQYLLTKREKLGHLLPFS</sequence>
<keyword evidence="15 19" id="KW-0456">Lyase</keyword>
<feature type="binding site" evidence="19">
    <location>
        <position position="52"/>
    </location>
    <ligand>
        <name>Mg(2+)</name>
        <dbReference type="ChEBI" id="CHEBI:18420"/>
        <label>2</label>
    </ligand>
</feature>
<evidence type="ECO:0000256" key="19">
    <source>
        <dbReference type="HAMAP-Rule" id="MF_01283"/>
    </source>
</evidence>
<dbReference type="NCBIfam" id="NF001591">
    <property type="entry name" value="PRK00393.1"/>
    <property type="match status" value="1"/>
</dbReference>
<keyword evidence="8 19" id="KW-0479">Metal-binding</keyword>
<evidence type="ECO:0000256" key="6">
    <source>
        <dbReference type="ARBA" id="ARBA00005520"/>
    </source>
</evidence>
<feature type="site" description="Essential for DHBP synthase activity" evidence="19">
    <location>
        <position position="152"/>
    </location>
</feature>
<keyword evidence="16 19" id="KW-0511">Multifunctional enzyme</keyword>
<comment type="catalytic activity">
    <reaction evidence="18 19">
        <text>GTP + 4 H2O = 2,5-diamino-6-hydroxy-4-(5-phosphoribosylamino)-pyrimidine + formate + 2 phosphate + 3 H(+)</text>
        <dbReference type="Rhea" id="RHEA:23704"/>
        <dbReference type="ChEBI" id="CHEBI:15377"/>
        <dbReference type="ChEBI" id="CHEBI:15378"/>
        <dbReference type="ChEBI" id="CHEBI:15740"/>
        <dbReference type="ChEBI" id="CHEBI:37565"/>
        <dbReference type="ChEBI" id="CHEBI:43474"/>
        <dbReference type="ChEBI" id="CHEBI:58614"/>
        <dbReference type="EC" id="3.5.4.25"/>
    </reaction>
</comment>
<dbReference type="SUPFAM" id="SSF55821">
    <property type="entry name" value="YrdC/RibB"/>
    <property type="match status" value="1"/>
</dbReference>
<dbReference type="Gene3D" id="3.90.870.10">
    <property type="entry name" value="DHBP synthase"/>
    <property type="match status" value="1"/>
</dbReference>
<evidence type="ECO:0000256" key="5">
    <source>
        <dbReference type="ARBA" id="ARBA00004904"/>
    </source>
</evidence>
<dbReference type="FunFam" id="3.40.50.10990:FF:000001">
    <property type="entry name" value="Riboflavin biosynthesis protein RibBA"/>
    <property type="match status" value="1"/>
</dbReference>
<dbReference type="InterPro" id="IPR016299">
    <property type="entry name" value="Riboflavin_synth_RibBA"/>
</dbReference>
<evidence type="ECO:0000256" key="2">
    <source>
        <dbReference type="ARBA" id="ARBA00001936"/>
    </source>
</evidence>
<feature type="binding site" evidence="19">
    <location>
        <position position="296"/>
    </location>
    <ligand>
        <name>Zn(2+)</name>
        <dbReference type="ChEBI" id="CHEBI:29105"/>
        <note>catalytic</note>
    </ligand>
</feature>
<dbReference type="GO" id="GO:0005829">
    <property type="term" value="C:cytosol"/>
    <property type="evidence" value="ECO:0007669"/>
    <property type="project" value="TreeGrafter"/>
</dbReference>
<keyword evidence="11 19" id="KW-0862">Zinc</keyword>
<feature type="binding site" evidence="19">
    <location>
        <position position="169"/>
    </location>
    <ligand>
        <name>Mg(2+)</name>
        <dbReference type="ChEBI" id="CHEBI:18420"/>
        <label>2</label>
    </ligand>
</feature>
<evidence type="ECO:0000256" key="10">
    <source>
        <dbReference type="ARBA" id="ARBA00022801"/>
    </source>
</evidence>
<protein>
    <recommendedName>
        <fullName evidence="19">Riboflavin biosynthesis protein RibBA</fullName>
    </recommendedName>
    <domain>
        <recommendedName>
            <fullName evidence="19">3,4-dihydroxy-2-butanone 4-phosphate synthase</fullName>
            <shortName evidence="19">DHBP synthase</shortName>
            <ecNumber evidence="19">4.1.99.12</ecNumber>
        </recommendedName>
    </domain>
    <domain>
        <recommendedName>
            <fullName evidence="19">GTP cyclohydrolase-2</fullName>
            <ecNumber evidence="19">3.5.4.25</ecNumber>
        </recommendedName>
        <alternativeName>
            <fullName evidence="19">GTP cyclohydrolase II</fullName>
        </alternativeName>
    </domain>
</protein>
<keyword evidence="14 19" id="KW-0464">Manganese</keyword>
<dbReference type="EMBL" id="AP019314">
    <property type="protein sequence ID" value="BBH38090.1"/>
    <property type="molecule type" value="Genomic_DNA"/>
</dbReference>
<comment type="function">
    <text evidence="3 19">Catalyzes the conversion of D-ribulose 5-phosphate to formate and 3,4-dihydroxy-2-butanone 4-phosphate.</text>
</comment>
<evidence type="ECO:0000256" key="14">
    <source>
        <dbReference type="ARBA" id="ARBA00023211"/>
    </source>
</evidence>
<evidence type="ECO:0000256" key="7">
    <source>
        <dbReference type="ARBA" id="ARBA00022619"/>
    </source>
</evidence>
<dbReference type="GO" id="GO:0000287">
    <property type="term" value="F:magnesium ion binding"/>
    <property type="evidence" value="ECO:0007669"/>
    <property type="project" value="UniProtKB-UniRule"/>
</dbReference>
<keyword evidence="7 19" id="KW-0686">Riboflavin biosynthesis</keyword>
<proteinExistence type="inferred from homology"/>
<gene>
    <name evidence="21" type="primary">ribA</name>
    <name evidence="19" type="synonym">ribBA</name>
    <name evidence="21" type="ORF">myaer102_05770</name>
</gene>
<feature type="binding site" evidence="19">
    <location>
        <position position="52"/>
    </location>
    <ligand>
        <name>Mg(2+)</name>
        <dbReference type="ChEBI" id="CHEBI:18420"/>
        <label>1</label>
    </ligand>
</feature>
<organism evidence="21 22">
    <name type="scientific">Microcystis viridis NIES-102</name>
    <dbReference type="NCBI Taxonomy" id="213615"/>
    <lineage>
        <taxon>Bacteria</taxon>
        <taxon>Bacillati</taxon>
        <taxon>Cyanobacteriota</taxon>
        <taxon>Cyanophyceae</taxon>
        <taxon>Oscillatoriophycideae</taxon>
        <taxon>Chroococcales</taxon>
        <taxon>Microcystaceae</taxon>
        <taxon>Microcystis</taxon>
    </lineage>
</organism>
<dbReference type="FunFam" id="3.90.870.10:FF:000001">
    <property type="entry name" value="Riboflavin biosynthesis protein RibBA"/>
    <property type="match status" value="1"/>
</dbReference>
<feature type="domain" description="GTP cyclohydrolase II" evidence="20">
    <location>
        <begin position="236"/>
        <end position="401"/>
    </location>
</feature>
<feature type="binding site" evidence="19">
    <location>
        <position position="56"/>
    </location>
    <ligand>
        <name>D-ribulose 5-phosphate</name>
        <dbReference type="ChEBI" id="CHEBI:58121"/>
    </ligand>
</feature>
<feature type="binding site" evidence="19">
    <location>
        <position position="190"/>
    </location>
    <ligand>
        <name>D-ribulose 5-phosphate</name>
        <dbReference type="ChEBI" id="CHEBI:58121"/>
    </ligand>
</feature>
<comment type="pathway">
    <text evidence="4 19">Cofactor biosynthesis; riboflavin biosynthesis; 5-amino-6-(D-ribitylamino)uracil from GTP: step 1/4.</text>
</comment>
<comment type="similarity">
    <text evidence="19">In the C-terminal section; belongs to the GTP cyclohydrolase II family.</text>
</comment>
<comment type="catalytic activity">
    <reaction evidence="1 19">
        <text>D-ribulose 5-phosphate = (2S)-2-hydroxy-3-oxobutyl phosphate + formate + H(+)</text>
        <dbReference type="Rhea" id="RHEA:18457"/>
        <dbReference type="ChEBI" id="CHEBI:15378"/>
        <dbReference type="ChEBI" id="CHEBI:15740"/>
        <dbReference type="ChEBI" id="CHEBI:58121"/>
        <dbReference type="ChEBI" id="CHEBI:58830"/>
        <dbReference type="EC" id="4.1.99.12"/>
    </reaction>
</comment>
<keyword evidence="9 19" id="KW-0547">Nucleotide-binding</keyword>
<dbReference type="GO" id="GO:0008686">
    <property type="term" value="F:3,4-dihydroxy-2-butanone-4-phosphate synthase activity"/>
    <property type="evidence" value="ECO:0007669"/>
    <property type="project" value="UniProtKB-UniRule"/>
</dbReference>
<dbReference type="NCBIfam" id="TIGR00505">
    <property type="entry name" value="ribA"/>
    <property type="match status" value="1"/>
</dbReference>
<dbReference type="GO" id="GO:0005525">
    <property type="term" value="F:GTP binding"/>
    <property type="evidence" value="ECO:0007669"/>
    <property type="project" value="UniProtKB-KW"/>
</dbReference>
<dbReference type="EC" id="4.1.99.12" evidence="19"/>
<feature type="binding site" evidence="19">
    <location>
        <position position="385"/>
    </location>
    <ligand>
        <name>GTP</name>
        <dbReference type="ChEBI" id="CHEBI:37565"/>
    </ligand>
</feature>
<feature type="binding site" evidence="19">
    <location>
        <position position="345"/>
    </location>
    <ligand>
        <name>GTP</name>
        <dbReference type="ChEBI" id="CHEBI:37565"/>
    </ligand>
</feature>
<feature type="binding site" evidence="19">
    <location>
        <position position="298"/>
    </location>
    <ligand>
        <name>Zn(2+)</name>
        <dbReference type="ChEBI" id="CHEBI:29105"/>
        <note>catalytic</note>
    </ligand>
</feature>
<evidence type="ECO:0000313" key="22">
    <source>
        <dbReference type="Proteomes" id="UP000278152"/>
    </source>
</evidence>
<dbReference type="GO" id="GO:0009231">
    <property type="term" value="P:riboflavin biosynthetic process"/>
    <property type="evidence" value="ECO:0007669"/>
    <property type="project" value="UniProtKB-UniRule"/>
</dbReference>
<dbReference type="PANTHER" id="PTHR21327:SF18">
    <property type="entry name" value="3,4-DIHYDROXY-2-BUTANONE 4-PHOSPHATE SYNTHASE"/>
    <property type="match status" value="1"/>
</dbReference>
<evidence type="ECO:0000256" key="3">
    <source>
        <dbReference type="ARBA" id="ARBA00002284"/>
    </source>
</evidence>
<dbReference type="KEGG" id="mvz:myaer102_05770"/>
<feature type="binding site" evidence="19">
    <location>
        <position position="285"/>
    </location>
    <ligand>
        <name>Zn(2+)</name>
        <dbReference type="ChEBI" id="CHEBI:29105"/>
        <note>catalytic</note>
    </ligand>
</feature>
<comment type="cofactor">
    <cofactor evidence="19">
        <name>Zn(2+)</name>
        <dbReference type="ChEBI" id="CHEBI:29105"/>
    </cofactor>
    <text evidence="19">Binds 1 zinc ion per subunit.</text>
</comment>
<feature type="binding site" evidence="19">
    <location>
        <position position="301"/>
    </location>
    <ligand>
        <name>GTP</name>
        <dbReference type="ChEBI" id="CHEBI:37565"/>
    </ligand>
</feature>
<accession>A0A3G9K0K0</accession>
<dbReference type="UniPathway" id="UPA00275">
    <property type="reaction ID" value="UER00399"/>
</dbReference>
<evidence type="ECO:0000256" key="16">
    <source>
        <dbReference type="ARBA" id="ARBA00023268"/>
    </source>
</evidence>
<dbReference type="NCBIfam" id="NF006803">
    <property type="entry name" value="PRK09311.1"/>
    <property type="match status" value="1"/>
</dbReference>
<feature type="active site" description="Nucleophile; for GTP cyclohydrolase activity" evidence="19">
    <location>
        <position position="359"/>
    </location>
</feature>
<dbReference type="PIRSF" id="PIRSF001259">
    <property type="entry name" value="RibA"/>
    <property type="match status" value="1"/>
</dbReference>
<name>A0A3G9K0K0_MICVR</name>
<feature type="binding site" evidence="19">
    <location>
        <begin position="323"/>
        <end position="325"/>
    </location>
    <ligand>
        <name>GTP</name>
        <dbReference type="ChEBI" id="CHEBI:37565"/>
    </ligand>
</feature>
<dbReference type="SUPFAM" id="SSF142695">
    <property type="entry name" value="RibA-like"/>
    <property type="match status" value="1"/>
</dbReference>
<dbReference type="InterPro" id="IPR032677">
    <property type="entry name" value="GTP_cyclohydro_II"/>
</dbReference>
<feature type="binding site" evidence="19">
    <location>
        <position position="380"/>
    </location>
    <ligand>
        <name>GTP</name>
        <dbReference type="ChEBI" id="CHEBI:37565"/>
    </ligand>
</feature>
<evidence type="ECO:0000256" key="9">
    <source>
        <dbReference type="ARBA" id="ARBA00022741"/>
    </source>
</evidence>
<evidence type="ECO:0000256" key="12">
    <source>
        <dbReference type="ARBA" id="ARBA00022842"/>
    </source>
</evidence>
<feature type="binding site" evidence="19">
    <location>
        <begin position="166"/>
        <end position="170"/>
    </location>
    <ligand>
        <name>D-ribulose 5-phosphate</name>
        <dbReference type="ChEBI" id="CHEBI:58121"/>
    </ligand>
</feature>
<dbReference type="NCBIfam" id="TIGR00506">
    <property type="entry name" value="ribB"/>
    <property type="match status" value="1"/>
</dbReference>
<keyword evidence="10 19" id="KW-0378">Hydrolase</keyword>
<evidence type="ECO:0000256" key="11">
    <source>
        <dbReference type="ARBA" id="ARBA00022833"/>
    </source>
</evidence>
<dbReference type="InterPro" id="IPR000422">
    <property type="entry name" value="DHBP_synthase_RibB"/>
</dbReference>
<comment type="cofactor">
    <cofactor evidence="19">
        <name>Mg(2+)</name>
        <dbReference type="ChEBI" id="CHEBI:18420"/>
    </cofactor>
    <cofactor evidence="19">
        <name>Mn(2+)</name>
        <dbReference type="ChEBI" id="CHEBI:29035"/>
    </cofactor>
    <text evidence="19">Binds 2 divalent metal cations per subunit. Magnesium or manganese.</text>
</comment>
<dbReference type="HAMAP" id="MF_01283">
    <property type="entry name" value="RibBA"/>
    <property type="match status" value="1"/>
</dbReference>
<keyword evidence="12 19" id="KW-0460">Magnesium</keyword>
<reference evidence="21 22" key="1">
    <citation type="submission" date="2018-11" db="EMBL/GenBank/DDBJ databases">
        <title>Complete genome sequence of Microcystis aeruginosa NIES-102.</title>
        <authorList>
            <person name="Yamaguchi H."/>
            <person name="Suzuki S."/>
            <person name="Kawachi M."/>
        </authorList>
    </citation>
    <scope>NUCLEOTIDE SEQUENCE [LARGE SCALE GENOMIC DNA]</scope>
    <source>
        <strain evidence="21 22">NIES-102</strain>
    </source>
</reference>
<comment type="similarity">
    <text evidence="6 19">In the N-terminal section; belongs to the DHBP synthase family.</text>
</comment>
<dbReference type="Pfam" id="PF00926">
    <property type="entry name" value="DHBP_synthase"/>
    <property type="match status" value="1"/>
</dbReference>
<dbReference type="GO" id="GO:0003935">
    <property type="term" value="F:GTP cyclohydrolase II activity"/>
    <property type="evidence" value="ECO:0007669"/>
    <property type="project" value="UniProtKB-UniRule"/>
</dbReference>
<feature type="binding site" evidence="19">
    <location>
        <begin position="51"/>
        <end position="52"/>
    </location>
    <ligand>
        <name>D-ribulose 5-phosphate</name>
        <dbReference type="ChEBI" id="CHEBI:58121"/>
    </ligand>
</feature>
<dbReference type="InterPro" id="IPR036144">
    <property type="entry name" value="RibA-like_sf"/>
</dbReference>
<evidence type="ECO:0000256" key="1">
    <source>
        <dbReference type="ARBA" id="ARBA00000141"/>
    </source>
</evidence>
<dbReference type="Proteomes" id="UP000278152">
    <property type="component" value="Chromosome"/>
</dbReference>